<proteinExistence type="predicted"/>
<evidence type="ECO:0000313" key="1">
    <source>
        <dbReference type="EMBL" id="TEB33085.1"/>
    </source>
</evidence>
<gene>
    <name evidence="1" type="ORF">FA13DRAFT_185282</name>
</gene>
<reference evidence="1 2" key="1">
    <citation type="journal article" date="2019" name="Nat. Ecol. Evol.">
        <title>Megaphylogeny resolves global patterns of mushroom evolution.</title>
        <authorList>
            <person name="Varga T."/>
            <person name="Krizsan K."/>
            <person name="Foldi C."/>
            <person name="Dima B."/>
            <person name="Sanchez-Garcia M."/>
            <person name="Sanchez-Ramirez S."/>
            <person name="Szollosi G.J."/>
            <person name="Szarkandi J.G."/>
            <person name="Papp V."/>
            <person name="Albert L."/>
            <person name="Andreopoulos W."/>
            <person name="Angelini C."/>
            <person name="Antonin V."/>
            <person name="Barry K.W."/>
            <person name="Bougher N.L."/>
            <person name="Buchanan P."/>
            <person name="Buyck B."/>
            <person name="Bense V."/>
            <person name="Catcheside P."/>
            <person name="Chovatia M."/>
            <person name="Cooper J."/>
            <person name="Damon W."/>
            <person name="Desjardin D."/>
            <person name="Finy P."/>
            <person name="Geml J."/>
            <person name="Haridas S."/>
            <person name="Hughes K."/>
            <person name="Justo A."/>
            <person name="Karasinski D."/>
            <person name="Kautmanova I."/>
            <person name="Kiss B."/>
            <person name="Kocsube S."/>
            <person name="Kotiranta H."/>
            <person name="LaButti K.M."/>
            <person name="Lechner B.E."/>
            <person name="Liimatainen K."/>
            <person name="Lipzen A."/>
            <person name="Lukacs Z."/>
            <person name="Mihaltcheva S."/>
            <person name="Morgado L.N."/>
            <person name="Niskanen T."/>
            <person name="Noordeloos M.E."/>
            <person name="Ohm R.A."/>
            <person name="Ortiz-Santana B."/>
            <person name="Ovrebo C."/>
            <person name="Racz N."/>
            <person name="Riley R."/>
            <person name="Savchenko A."/>
            <person name="Shiryaev A."/>
            <person name="Soop K."/>
            <person name="Spirin V."/>
            <person name="Szebenyi C."/>
            <person name="Tomsovsky M."/>
            <person name="Tulloss R.E."/>
            <person name="Uehling J."/>
            <person name="Grigoriev I.V."/>
            <person name="Vagvolgyi C."/>
            <person name="Papp T."/>
            <person name="Martin F.M."/>
            <person name="Miettinen O."/>
            <person name="Hibbett D.S."/>
            <person name="Nagy L.G."/>
        </authorList>
    </citation>
    <scope>NUCLEOTIDE SEQUENCE [LARGE SCALE GENOMIC DNA]</scope>
    <source>
        <strain evidence="1 2">FP101781</strain>
    </source>
</reference>
<comment type="caution">
    <text evidence="1">The sequence shown here is derived from an EMBL/GenBank/DDBJ whole genome shotgun (WGS) entry which is preliminary data.</text>
</comment>
<dbReference type="Proteomes" id="UP000298030">
    <property type="component" value="Unassembled WGS sequence"/>
</dbReference>
<evidence type="ECO:0000313" key="2">
    <source>
        <dbReference type="Proteomes" id="UP000298030"/>
    </source>
</evidence>
<organism evidence="1 2">
    <name type="scientific">Coprinellus micaceus</name>
    <name type="common">Glistening ink-cap mushroom</name>
    <name type="synonym">Coprinus micaceus</name>
    <dbReference type="NCBI Taxonomy" id="71717"/>
    <lineage>
        <taxon>Eukaryota</taxon>
        <taxon>Fungi</taxon>
        <taxon>Dikarya</taxon>
        <taxon>Basidiomycota</taxon>
        <taxon>Agaricomycotina</taxon>
        <taxon>Agaricomycetes</taxon>
        <taxon>Agaricomycetidae</taxon>
        <taxon>Agaricales</taxon>
        <taxon>Agaricineae</taxon>
        <taxon>Psathyrellaceae</taxon>
        <taxon>Coprinellus</taxon>
    </lineage>
</organism>
<accession>A0A4Y7TFX3</accession>
<keyword evidence="2" id="KW-1185">Reference proteome</keyword>
<dbReference type="EMBL" id="QPFP01000013">
    <property type="protein sequence ID" value="TEB33085.1"/>
    <property type="molecule type" value="Genomic_DNA"/>
</dbReference>
<sequence length="80" mass="8903">MASPGLRGRGDSVTRYVGRRFLGSGSRDRMGQSSRISMVLVWGDFGYREREDHHCDSSMCTTVHLDYIYSELGGVLRGTG</sequence>
<name>A0A4Y7TFX3_COPMI</name>
<protein>
    <submittedName>
        <fullName evidence="1">Uncharacterized protein</fullName>
    </submittedName>
</protein>
<dbReference type="AlphaFoldDB" id="A0A4Y7TFX3"/>